<feature type="chain" id="PRO_5042535404" evidence="1">
    <location>
        <begin position="17"/>
        <end position="79"/>
    </location>
</feature>
<evidence type="ECO:0000313" key="3">
    <source>
        <dbReference type="Proteomes" id="UP001251528"/>
    </source>
</evidence>
<dbReference type="EMBL" id="JASWJB010000116">
    <property type="protein sequence ID" value="KAK2596251.1"/>
    <property type="molecule type" value="Genomic_DNA"/>
</dbReference>
<comment type="caution">
    <text evidence="2">The sequence shown here is derived from an EMBL/GenBank/DDBJ whole genome shotgun (WGS) entry which is preliminary data.</text>
</comment>
<keyword evidence="3" id="KW-1185">Reference proteome</keyword>
<feature type="signal peptide" evidence="1">
    <location>
        <begin position="1"/>
        <end position="16"/>
    </location>
</feature>
<dbReference type="Proteomes" id="UP001251528">
    <property type="component" value="Unassembled WGS sequence"/>
</dbReference>
<protein>
    <submittedName>
        <fullName evidence="2">Uncharacterized protein</fullName>
    </submittedName>
</protein>
<name>A0AAJ0CQ75_9HYPO</name>
<proteinExistence type="predicted"/>
<dbReference type="AlphaFoldDB" id="A0AAJ0CQ75"/>
<accession>A0AAJ0CQ75</accession>
<evidence type="ECO:0000256" key="1">
    <source>
        <dbReference type="SAM" id="SignalP"/>
    </source>
</evidence>
<gene>
    <name evidence="2" type="ORF">QQS21_006343</name>
</gene>
<organism evidence="2 3">
    <name type="scientific">Conoideocrella luteorostrata</name>
    <dbReference type="NCBI Taxonomy" id="1105319"/>
    <lineage>
        <taxon>Eukaryota</taxon>
        <taxon>Fungi</taxon>
        <taxon>Dikarya</taxon>
        <taxon>Ascomycota</taxon>
        <taxon>Pezizomycotina</taxon>
        <taxon>Sordariomycetes</taxon>
        <taxon>Hypocreomycetidae</taxon>
        <taxon>Hypocreales</taxon>
        <taxon>Clavicipitaceae</taxon>
        <taxon>Conoideocrella</taxon>
    </lineage>
</organism>
<reference evidence="2" key="1">
    <citation type="submission" date="2023-06" db="EMBL/GenBank/DDBJ databases">
        <title>Conoideocrella luteorostrata (Hypocreales: Clavicipitaceae), a potential biocontrol fungus for elongate hemlock scale in United States Christmas tree production areas.</title>
        <authorList>
            <person name="Barrett H."/>
            <person name="Lovett B."/>
            <person name="Macias A.M."/>
            <person name="Stajich J.E."/>
            <person name="Kasson M.T."/>
        </authorList>
    </citation>
    <scope>NUCLEOTIDE SEQUENCE</scope>
    <source>
        <strain evidence="2">ARSEF 14590</strain>
    </source>
</reference>
<sequence>MKYAFALATFVATALAVPTGTNPGTCNNNNPNYVCCNGLVGILCNVDVLGNNCAGGSYCCKAAPQKGLINIDASCIKIG</sequence>
<evidence type="ECO:0000313" key="2">
    <source>
        <dbReference type="EMBL" id="KAK2596251.1"/>
    </source>
</evidence>
<keyword evidence="1" id="KW-0732">Signal</keyword>